<dbReference type="Pfam" id="PF00782">
    <property type="entry name" value="DSPc"/>
    <property type="match status" value="1"/>
</dbReference>
<feature type="domain" description="Tyrosine-protein phosphatase" evidence="6">
    <location>
        <begin position="1"/>
        <end position="148"/>
    </location>
</feature>
<feature type="active site" description="Phosphocysteine intermediate" evidence="5">
    <location>
        <position position="92"/>
    </location>
</feature>
<dbReference type="InterPro" id="IPR000340">
    <property type="entry name" value="Dual-sp_phosphatase_cat-dom"/>
</dbReference>
<dbReference type="GO" id="GO:0005634">
    <property type="term" value="C:nucleus"/>
    <property type="evidence" value="ECO:0007669"/>
    <property type="project" value="TreeGrafter"/>
</dbReference>
<keyword evidence="3" id="KW-0378">Hydrolase</keyword>
<dbReference type="PROSITE" id="PS50056">
    <property type="entry name" value="TYR_PHOSPHATASE_2"/>
    <property type="match status" value="1"/>
</dbReference>
<dbReference type="AlphaFoldDB" id="A0A8R1HQR3"/>
<organism evidence="8 9">
    <name type="scientific">Caenorhabditis japonica</name>
    <dbReference type="NCBI Taxonomy" id="281687"/>
    <lineage>
        <taxon>Eukaryota</taxon>
        <taxon>Metazoa</taxon>
        <taxon>Ecdysozoa</taxon>
        <taxon>Nematoda</taxon>
        <taxon>Chromadorea</taxon>
        <taxon>Rhabditida</taxon>
        <taxon>Rhabditina</taxon>
        <taxon>Rhabditomorpha</taxon>
        <taxon>Rhabditoidea</taxon>
        <taxon>Rhabditidae</taxon>
        <taxon>Peloderinae</taxon>
        <taxon>Caenorhabditis</taxon>
    </lineage>
</organism>
<evidence type="ECO:0000259" key="7">
    <source>
        <dbReference type="PROSITE" id="PS50056"/>
    </source>
</evidence>
<sequence>MWKITENLYLAQLPIIDGPTRKQELKKNNVTRVLTVTTEPISDAQKIEGIQYHFLHMFDMPSQEILANGILEQSINYIEESVANNENIVVHCLAAVSRSVTICVAYLMLKNQWSLEKALKMVQSIRKPAEPNSGFLAQLKIWERSAMTFPSDAPKLYQDLQMEIPGVADVDAKTIWRQPVIDDRAKLRFKCRSCRKLLFNADNITHCTSEACQKYLVEPMTWLTVSDAQCSVSHSCGAKLGNFIANGAKCNGCAKFVKQWILIDKSKIDRVEPVG</sequence>
<evidence type="ECO:0000313" key="9">
    <source>
        <dbReference type="Proteomes" id="UP000005237"/>
    </source>
</evidence>
<dbReference type="CDD" id="cd14498">
    <property type="entry name" value="DSP"/>
    <property type="match status" value="1"/>
</dbReference>
<dbReference type="GO" id="GO:0008138">
    <property type="term" value="F:protein tyrosine/serine/threonine phosphatase activity"/>
    <property type="evidence" value="ECO:0007669"/>
    <property type="project" value="InterPro"/>
</dbReference>
<dbReference type="InterPro" id="IPR000387">
    <property type="entry name" value="Tyr_Pase_dom"/>
</dbReference>
<evidence type="ECO:0000256" key="5">
    <source>
        <dbReference type="PIRSR" id="PIRSR000941-50"/>
    </source>
</evidence>
<protein>
    <recommendedName>
        <fullName evidence="2">protein-tyrosine-phosphatase</fullName>
        <ecNumber evidence="2">3.1.3.48</ecNumber>
    </recommendedName>
</protein>
<dbReference type="EnsemblMetazoa" id="CJA08972.1">
    <property type="protein sequence ID" value="CJA08972.1"/>
    <property type="gene ID" value="WBGene00128176"/>
</dbReference>
<name>A0A8R1HQR3_CAEJA</name>
<dbReference type="PIRSF" id="PIRSF000941">
    <property type="entry name" value="DUSP12"/>
    <property type="match status" value="1"/>
</dbReference>
<dbReference type="PANTHER" id="PTHR45848:SF4">
    <property type="entry name" value="DUAL SPECIFICITY PROTEIN PHOSPHATASE 12"/>
    <property type="match status" value="1"/>
</dbReference>
<comment type="similarity">
    <text evidence="1">Belongs to the protein-tyrosine phosphatase family. Non-receptor class dual specificity subfamily.</text>
</comment>
<proteinExistence type="inferred from homology"/>
<dbReference type="EC" id="3.1.3.48" evidence="2"/>
<accession>A0A8R1HQR3</accession>
<keyword evidence="4" id="KW-0904">Protein phosphatase</keyword>
<evidence type="ECO:0000256" key="2">
    <source>
        <dbReference type="ARBA" id="ARBA00013064"/>
    </source>
</evidence>
<dbReference type="PANTHER" id="PTHR45848">
    <property type="entry name" value="DUAL SPECIFICITY PROTEIN PHOSPHATASE 12 FAMILY MEMBER"/>
    <property type="match status" value="1"/>
</dbReference>
<feature type="domain" description="Tyrosine specific protein phosphatases" evidence="7">
    <location>
        <begin position="72"/>
        <end position="126"/>
    </location>
</feature>
<dbReference type="FunFam" id="3.90.190.10:FF:000278">
    <property type="entry name" value="Protein CBG26392"/>
    <property type="match status" value="1"/>
</dbReference>
<dbReference type="Gene3D" id="3.90.190.10">
    <property type="entry name" value="Protein tyrosine phosphatase superfamily"/>
    <property type="match status" value="1"/>
</dbReference>
<evidence type="ECO:0000313" key="8">
    <source>
        <dbReference type="EnsemblMetazoa" id="CJA08972.1"/>
    </source>
</evidence>
<dbReference type="GO" id="GO:0004725">
    <property type="term" value="F:protein tyrosine phosphatase activity"/>
    <property type="evidence" value="ECO:0007669"/>
    <property type="project" value="UniProtKB-EC"/>
</dbReference>
<dbReference type="SUPFAM" id="SSF52799">
    <property type="entry name" value="(Phosphotyrosine protein) phosphatases II"/>
    <property type="match status" value="1"/>
</dbReference>
<keyword evidence="9" id="KW-1185">Reference proteome</keyword>
<dbReference type="InterPro" id="IPR029021">
    <property type="entry name" value="Prot-tyrosine_phosphatase-like"/>
</dbReference>
<dbReference type="PROSITE" id="PS50054">
    <property type="entry name" value="TYR_PHOSPHATASE_DUAL"/>
    <property type="match status" value="1"/>
</dbReference>
<evidence type="ECO:0000259" key="6">
    <source>
        <dbReference type="PROSITE" id="PS50054"/>
    </source>
</evidence>
<dbReference type="SMART" id="SM00195">
    <property type="entry name" value="DSPc"/>
    <property type="match status" value="1"/>
</dbReference>
<evidence type="ECO:0000256" key="1">
    <source>
        <dbReference type="ARBA" id="ARBA00008601"/>
    </source>
</evidence>
<dbReference type="InterPro" id="IPR020422">
    <property type="entry name" value="TYR_PHOSPHATASE_DUAL_dom"/>
</dbReference>
<evidence type="ECO:0000256" key="4">
    <source>
        <dbReference type="ARBA" id="ARBA00022912"/>
    </source>
</evidence>
<reference evidence="8" key="2">
    <citation type="submission" date="2022-06" db="UniProtKB">
        <authorList>
            <consortium name="EnsemblMetazoa"/>
        </authorList>
    </citation>
    <scope>IDENTIFICATION</scope>
    <source>
        <strain evidence="8">DF5081</strain>
    </source>
</reference>
<reference evidence="9" key="1">
    <citation type="submission" date="2010-08" db="EMBL/GenBank/DDBJ databases">
        <authorList>
            <consortium name="Caenorhabditis japonica Sequencing Consortium"/>
            <person name="Wilson R.K."/>
        </authorList>
    </citation>
    <scope>NUCLEOTIDE SEQUENCE [LARGE SCALE GENOMIC DNA]</scope>
    <source>
        <strain evidence="9">DF5081</strain>
    </source>
</reference>
<dbReference type="InterPro" id="IPR016278">
    <property type="entry name" value="DUSP12"/>
</dbReference>
<evidence type="ECO:0000256" key="3">
    <source>
        <dbReference type="ARBA" id="ARBA00022801"/>
    </source>
</evidence>
<dbReference type="Proteomes" id="UP000005237">
    <property type="component" value="Unassembled WGS sequence"/>
</dbReference>